<protein>
    <submittedName>
        <fullName evidence="6">Uncharacterized protein</fullName>
    </submittedName>
</protein>
<evidence type="ECO:0000256" key="5">
    <source>
        <dbReference type="SAM" id="Phobius"/>
    </source>
</evidence>
<dbReference type="AlphaFoldDB" id="A0AAV5RVF4"/>
<evidence type="ECO:0000256" key="2">
    <source>
        <dbReference type="ARBA" id="ARBA00022692"/>
    </source>
</evidence>
<keyword evidence="2 5" id="KW-0812">Transmembrane</keyword>
<evidence type="ECO:0000313" key="7">
    <source>
        <dbReference type="Proteomes" id="UP001377567"/>
    </source>
</evidence>
<dbReference type="PANTHER" id="PTHR13377">
    <property type="entry name" value="PLACENTAL PROTEIN 6"/>
    <property type="match status" value="1"/>
</dbReference>
<dbReference type="PANTHER" id="PTHR13377:SF3">
    <property type="entry name" value="TRANSMEMBRANE PROTEIN 115"/>
    <property type="match status" value="1"/>
</dbReference>
<keyword evidence="4 5" id="KW-0472">Membrane</keyword>
<dbReference type="GO" id="GO:0016020">
    <property type="term" value="C:membrane"/>
    <property type="evidence" value="ECO:0007669"/>
    <property type="project" value="UniProtKB-SubCell"/>
</dbReference>
<feature type="transmembrane region" description="Helical" evidence="5">
    <location>
        <begin position="24"/>
        <end position="43"/>
    </location>
</feature>
<organism evidence="6 7">
    <name type="scientific">Maudiozyma humilis</name>
    <name type="common">Sour dough yeast</name>
    <name type="synonym">Kazachstania humilis</name>
    <dbReference type="NCBI Taxonomy" id="51915"/>
    <lineage>
        <taxon>Eukaryota</taxon>
        <taxon>Fungi</taxon>
        <taxon>Dikarya</taxon>
        <taxon>Ascomycota</taxon>
        <taxon>Saccharomycotina</taxon>
        <taxon>Saccharomycetes</taxon>
        <taxon>Saccharomycetales</taxon>
        <taxon>Saccharomycetaceae</taxon>
        <taxon>Maudiozyma</taxon>
    </lineage>
</organism>
<evidence type="ECO:0000256" key="1">
    <source>
        <dbReference type="ARBA" id="ARBA00004141"/>
    </source>
</evidence>
<name>A0AAV5RVF4_MAUHU</name>
<dbReference type="InterPro" id="IPR013861">
    <property type="entry name" value="TMEM115/Pdh1/Rbl19"/>
</dbReference>
<dbReference type="Proteomes" id="UP001377567">
    <property type="component" value="Unassembled WGS sequence"/>
</dbReference>
<dbReference type="GO" id="GO:0005794">
    <property type="term" value="C:Golgi apparatus"/>
    <property type="evidence" value="ECO:0007669"/>
    <property type="project" value="TreeGrafter"/>
</dbReference>
<evidence type="ECO:0000256" key="4">
    <source>
        <dbReference type="ARBA" id="ARBA00023136"/>
    </source>
</evidence>
<comment type="caution">
    <text evidence="6">The sequence shown here is derived from an EMBL/GenBank/DDBJ whole genome shotgun (WGS) entry which is preliminary data.</text>
</comment>
<dbReference type="GO" id="GO:0006890">
    <property type="term" value="P:retrograde vesicle-mediated transport, Golgi to endoplasmic reticulum"/>
    <property type="evidence" value="ECO:0007669"/>
    <property type="project" value="InterPro"/>
</dbReference>
<proteinExistence type="predicted"/>
<keyword evidence="7" id="KW-1185">Reference proteome</keyword>
<evidence type="ECO:0000256" key="3">
    <source>
        <dbReference type="ARBA" id="ARBA00022989"/>
    </source>
</evidence>
<feature type="transmembrane region" description="Helical" evidence="5">
    <location>
        <begin position="157"/>
        <end position="173"/>
    </location>
</feature>
<accession>A0AAV5RVF4</accession>
<reference evidence="6 7" key="1">
    <citation type="journal article" date="2023" name="Elife">
        <title>Identification of key yeast species and microbe-microbe interactions impacting larval growth of Drosophila in the wild.</title>
        <authorList>
            <person name="Mure A."/>
            <person name="Sugiura Y."/>
            <person name="Maeda R."/>
            <person name="Honda K."/>
            <person name="Sakurai N."/>
            <person name="Takahashi Y."/>
            <person name="Watada M."/>
            <person name="Katoh T."/>
            <person name="Gotoh A."/>
            <person name="Gotoh Y."/>
            <person name="Taniguchi I."/>
            <person name="Nakamura K."/>
            <person name="Hayashi T."/>
            <person name="Katayama T."/>
            <person name="Uemura T."/>
            <person name="Hattori Y."/>
        </authorList>
    </citation>
    <scope>NUCLEOTIDE SEQUENCE [LARGE SCALE GENOMIC DNA]</scope>
    <source>
        <strain evidence="6 7">KH-74</strain>
    </source>
</reference>
<comment type="subcellular location">
    <subcellularLocation>
        <location evidence="1">Membrane</location>
        <topology evidence="1">Multi-pass membrane protein</topology>
    </subcellularLocation>
</comment>
<evidence type="ECO:0000313" key="6">
    <source>
        <dbReference type="EMBL" id="GMM55322.1"/>
    </source>
</evidence>
<dbReference type="Pfam" id="PF08551">
    <property type="entry name" value="DUF1751"/>
    <property type="match status" value="1"/>
</dbReference>
<feature type="transmembrane region" description="Helical" evidence="5">
    <location>
        <begin position="122"/>
        <end position="145"/>
    </location>
</feature>
<feature type="transmembrane region" description="Helical" evidence="5">
    <location>
        <begin position="193"/>
        <end position="212"/>
    </location>
</feature>
<keyword evidence="3 5" id="KW-1133">Transmembrane helix</keyword>
<dbReference type="SMART" id="SM01160">
    <property type="entry name" value="DUF1751"/>
    <property type="match status" value="1"/>
</dbReference>
<sequence length="337" mass="38509">MEVHNSYFDLSIPKSILDYRSIPIATRCLTGAYVVLTITLFALRCATYYSSNTAEVNVPFSSIQNPVLQLIPSDIFMYPYSIVLSNLIDTNVCRFVLNLANLLIGGTFIERNWNSSNEMFKFTLGIGSLTNLLVMLVTVVAHFFIPDMVDLHIPLDGNYSVLIGFPIIYKQLLPETTIININKPSFISKNFRFKLLPILVLSFMTVTQLVIFRHFSNILSIWVTFMSCWVYLRFFQTLPASATGGRSDYYTPVVGDASDTFQLIYFFPDIIKPVLRPVFDKVYDIVCVKHHWIQPFQVTDVDKGNDIAEQRGAKKIAPDVQDRRRQLALDVLQERMV</sequence>
<dbReference type="EMBL" id="BTGD01000005">
    <property type="protein sequence ID" value="GMM55322.1"/>
    <property type="molecule type" value="Genomic_DNA"/>
</dbReference>
<gene>
    <name evidence="6" type="ORF">DAKH74_019380</name>
</gene>
<feature type="transmembrane region" description="Helical" evidence="5">
    <location>
        <begin position="218"/>
        <end position="235"/>
    </location>
</feature>